<dbReference type="SUPFAM" id="SSF51735">
    <property type="entry name" value="NAD(P)-binding Rossmann-fold domains"/>
    <property type="match status" value="1"/>
</dbReference>
<dbReference type="EMBL" id="DNWC01000084">
    <property type="protein sequence ID" value="HBJ08603.1"/>
    <property type="molecule type" value="Genomic_DNA"/>
</dbReference>
<evidence type="ECO:0000259" key="2">
    <source>
        <dbReference type="Pfam" id="PF01370"/>
    </source>
</evidence>
<dbReference type="GeneID" id="92929010"/>
<dbReference type="PANTHER" id="PTHR11092">
    <property type="entry name" value="SUGAR NUCLEOTIDE EPIMERASE RELATED"/>
    <property type="match status" value="1"/>
</dbReference>
<dbReference type="Proteomes" id="UP000262954">
    <property type="component" value="Unassembled WGS sequence"/>
</dbReference>
<comment type="similarity">
    <text evidence="1">Belongs to the NAD(P)-dependent epimerase/dehydratase family. SDR39U1 subfamily.</text>
</comment>
<dbReference type="InterPro" id="IPR001509">
    <property type="entry name" value="Epimerase_deHydtase"/>
</dbReference>
<accession>A0A354M264</accession>
<dbReference type="PANTHER" id="PTHR11092:SF0">
    <property type="entry name" value="EPIMERASE FAMILY PROTEIN SDR39U1"/>
    <property type="match status" value="1"/>
</dbReference>
<dbReference type="Pfam" id="PF01370">
    <property type="entry name" value="Epimerase"/>
    <property type="match status" value="1"/>
</dbReference>
<dbReference type="InterPro" id="IPR013549">
    <property type="entry name" value="DUF1731"/>
</dbReference>
<dbReference type="RefSeq" id="WP_022600098.1">
    <property type="nucleotide sequence ID" value="NZ_AP028032.1"/>
</dbReference>
<organism evidence="4 5">
    <name type="scientific">Coprobacter fastidiosus</name>
    <dbReference type="NCBI Taxonomy" id="1099853"/>
    <lineage>
        <taxon>Bacteria</taxon>
        <taxon>Pseudomonadati</taxon>
        <taxon>Bacteroidota</taxon>
        <taxon>Bacteroidia</taxon>
        <taxon>Bacteroidales</taxon>
        <taxon>Barnesiellaceae</taxon>
        <taxon>Coprobacter</taxon>
    </lineage>
</organism>
<dbReference type="Pfam" id="PF08338">
    <property type="entry name" value="DUF1731"/>
    <property type="match status" value="1"/>
</dbReference>
<comment type="caution">
    <text evidence="4">The sequence shown here is derived from an EMBL/GenBank/DDBJ whole genome shotgun (WGS) entry which is preliminary data.</text>
</comment>
<gene>
    <name evidence="4" type="ORF">DDY73_06310</name>
</gene>
<dbReference type="Gene3D" id="3.40.50.720">
    <property type="entry name" value="NAD(P)-binding Rossmann-like Domain"/>
    <property type="match status" value="1"/>
</dbReference>
<sequence>MKTIIAGASGFIGQHLCSMLKSIGDEIITLSREDFITGKFDLLVHKLNGADRIFNLAGAPLNRRWTREYKKEIFNSRIQTTAKLVAAINEQPTPPSLFVSTSAIGYYPSDGAYIENAEVYTPTFLAYICRKWEKEAEQVTPQTRLVITRLAPVLSTDGGIFPPLASLFRYGLGGKIGSGKQAFPWIMLTDLLRIYRFIIEHTELKGVLNCSAPDITDNALWAKSLGQELRRPVLWTIPPYLLRAILGERSVLLTEGQHAIPYKLEKNGFTFEYTNICDALDRLCEKKSDITSHVLEY</sequence>
<dbReference type="InterPro" id="IPR010099">
    <property type="entry name" value="SDR39U1"/>
</dbReference>
<evidence type="ECO:0000259" key="3">
    <source>
        <dbReference type="Pfam" id="PF08338"/>
    </source>
</evidence>
<proteinExistence type="inferred from homology"/>
<name>A0A354M264_9BACT</name>
<evidence type="ECO:0000256" key="1">
    <source>
        <dbReference type="ARBA" id="ARBA00009353"/>
    </source>
</evidence>
<dbReference type="NCBIfam" id="TIGR01777">
    <property type="entry name" value="yfcH"/>
    <property type="match status" value="1"/>
</dbReference>
<reference evidence="4 5" key="1">
    <citation type="journal article" date="2018" name="Nat. Biotechnol.">
        <title>A standardized bacterial taxonomy based on genome phylogeny substantially revises the tree of life.</title>
        <authorList>
            <person name="Parks D.H."/>
            <person name="Chuvochina M."/>
            <person name="Waite D.W."/>
            <person name="Rinke C."/>
            <person name="Skarshewski A."/>
            <person name="Chaumeil P.A."/>
            <person name="Hugenholtz P."/>
        </authorList>
    </citation>
    <scope>NUCLEOTIDE SEQUENCE [LARGE SCALE GENOMIC DNA]</scope>
    <source>
        <strain evidence="4">UBA11482</strain>
    </source>
</reference>
<feature type="domain" description="DUF1731" evidence="3">
    <location>
        <begin position="238"/>
        <end position="282"/>
    </location>
</feature>
<dbReference type="AlphaFoldDB" id="A0A354M264"/>
<protein>
    <submittedName>
        <fullName evidence="4">TIGR01777 family protein</fullName>
    </submittedName>
</protein>
<feature type="domain" description="NAD-dependent epimerase/dehydratase" evidence="2">
    <location>
        <begin position="4"/>
        <end position="203"/>
    </location>
</feature>
<dbReference type="InterPro" id="IPR036291">
    <property type="entry name" value="NAD(P)-bd_dom_sf"/>
</dbReference>
<evidence type="ECO:0000313" key="4">
    <source>
        <dbReference type="EMBL" id="HBJ08603.1"/>
    </source>
</evidence>
<evidence type="ECO:0000313" key="5">
    <source>
        <dbReference type="Proteomes" id="UP000262954"/>
    </source>
</evidence>